<evidence type="ECO:0000313" key="2">
    <source>
        <dbReference type="Proteomes" id="UP000261325"/>
    </source>
</evidence>
<accession>A0A3B8WJL4</accession>
<gene>
    <name evidence="1" type="ORF">DCF82_09850</name>
</gene>
<comment type="caution">
    <text evidence="1">The sequence shown here is derived from an EMBL/GenBank/DDBJ whole genome shotgun (WGS) entry which is preliminary data.</text>
</comment>
<sequence length="72" mass="7841">DKLETVSLRDTGFIGEFTTVETEGDYQVVKNSITGKGYVIAHSDIVVNCDDPMVECDGLHHILSSCHKSSVV</sequence>
<feature type="non-terminal residue" evidence="1">
    <location>
        <position position="1"/>
    </location>
</feature>
<reference evidence="1 2" key="1">
    <citation type="journal article" date="2018" name="Nat. Biotechnol.">
        <title>A standardized bacterial taxonomy based on genome phylogeny substantially revises the tree of life.</title>
        <authorList>
            <person name="Parks D.H."/>
            <person name="Chuvochina M."/>
            <person name="Waite D.W."/>
            <person name="Rinke C."/>
            <person name="Skarshewski A."/>
            <person name="Chaumeil P.A."/>
            <person name="Hugenholtz P."/>
        </authorList>
    </citation>
    <scope>NUCLEOTIDE SEQUENCE [LARGE SCALE GENOMIC DNA]</scope>
    <source>
        <strain evidence="1">UBA9049</strain>
    </source>
</reference>
<evidence type="ECO:0000313" key="1">
    <source>
        <dbReference type="EMBL" id="HAC28102.1"/>
    </source>
</evidence>
<protein>
    <submittedName>
        <fullName evidence="1">Proline racemase</fullName>
    </submittedName>
</protein>
<name>A0A3B8WJL4_MARNT</name>
<organism evidence="1 2">
    <name type="scientific">Marinobacter nauticus</name>
    <name type="common">Marinobacter hydrocarbonoclasticus</name>
    <name type="synonym">Marinobacter aquaeolei</name>
    <dbReference type="NCBI Taxonomy" id="2743"/>
    <lineage>
        <taxon>Bacteria</taxon>
        <taxon>Pseudomonadati</taxon>
        <taxon>Pseudomonadota</taxon>
        <taxon>Gammaproteobacteria</taxon>
        <taxon>Pseudomonadales</taxon>
        <taxon>Marinobacteraceae</taxon>
        <taxon>Marinobacter</taxon>
    </lineage>
</organism>
<dbReference type="AlphaFoldDB" id="A0A3B8WJL4"/>
<proteinExistence type="predicted"/>
<dbReference type="EMBL" id="DLYI01000126">
    <property type="protein sequence ID" value="HAC28102.1"/>
    <property type="molecule type" value="Genomic_DNA"/>
</dbReference>
<dbReference type="Proteomes" id="UP000261325">
    <property type="component" value="Unassembled WGS sequence"/>
</dbReference>